<dbReference type="OrthoDB" id="415825at2759"/>
<protein>
    <submittedName>
        <fullName evidence="7">Reticuline oxidase</fullName>
    </submittedName>
</protein>
<dbReference type="Pfam" id="PF08031">
    <property type="entry name" value="BBE"/>
    <property type="match status" value="2"/>
</dbReference>
<dbReference type="InterPro" id="IPR016166">
    <property type="entry name" value="FAD-bd_PCMH"/>
</dbReference>
<evidence type="ECO:0000256" key="5">
    <source>
        <dbReference type="SAM" id="MobiDB-lite"/>
    </source>
</evidence>
<dbReference type="GO" id="GO:0071949">
    <property type="term" value="F:FAD binding"/>
    <property type="evidence" value="ECO:0007669"/>
    <property type="project" value="InterPro"/>
</dbReference>
<dbReference type="InterPro" id="IPR006094">
    <property type="entry name" value="Oxid_FAD_bind_N"/>
</dbReference>
<dbReference type="GO" id="GO:0016491">
    <property type="term" value="F:oxidoreductase activity"/>
    <property type="evidence" value="ECO:0007669"/>
    <property type="project" value="UniProtKB-KW"/>
</dbReference>
<organism evidence="7 8">
    <name type="scientific">Mycena chlorophos</name>
    <name type="common">Agaric fungus</name>
    <name type="synonym">Agaricus chlorophos</name>
    <dbReference type="NCBI Taxonomy" id="658473"/>
    <lineage>
        <taxon>Eukaryota</taxon>
        <taxon>Fungi</taxon>
        <taxon>Dikarya</taxon>
        <taxon>Basidiomycota</taxon>
        <taxon>Agaricomycotina</taxon>
        <taxon>Agaricomycetes</taxon>
        <taxon>Agaricomycetidae</taxon>
        <taxon>Agaricales</taxon>
        <taxon>Marasmiineae</taxon>
        <taxon>Mycenaceae</taxon>
        <taxon>Mycena</taxon>
    </lineage>
</organism>
<dbReference type="Proteomes" id="UP000613580">
    <property type="component" value="Unassembled WGS sequence"/>
</dbReference>
<comment type="caution">
    <text evidence="7">The sequence shown here is derived from an EMBL/GenBank/DDBJ whole genome shotgun (WGS) entry which is preliminary data.</text>
</comment>
<feature type="domain" description="FAD-binding PCMH-type" evidence="6">
    <location>
        <begin position="103"/>
        <end position="276"/>
    </location>
</feature>
<evidence type="ECO:0000313" key="8">
    <source>
        <dbReference type="Proteomes" id="UP000613580"/>
    </source>
</evidence>
<dbReference type="Gene3D" id="3.30.465.10">
    <property type="match status" value="2"/>
</dbReference>
<sequence>MSNELREVCVCIPSPPHDVQSSTDEAVCPSRFTCGRGSFSTVMQALLFTFLLAGVVRTVSAANSTQLQVCLNQVFNTSSAGSVHYPTDLLYQLLYVKPYNDEIPVTPAAVTQPTSAEDVSGVVQCAAANGFKVQPRSGGHSYGNYGIGGQSGAVVVDLSSFQQFSMDNTTWQATIGAGTLLSDVTTRLNGAGGRAIAHGTCPQVGVGGHATIGGLGPISRQWGTTLDHVLEVEIVLANGTITRANETTNADIFWAVKGAGASFGIITEFVFLTHPAPTNAVVYSYEILLGSHASHAPIFAAWQSIISDPQLDRNLASEVVIFELGMIVSGTYFGTLDEFNSLNFTGRLQNSNVTVSELDSWLGIVDNWAENEALQVVGGISGPFYAKSLTFNSTNLIPQSGIDDFFTYLDNADKGTLIWFAVFDVEGGAINDVAQNATAYAHRNAQFYLQTYAVGVGSLSNTTISFVENMTNIITDAVPGLSGAYAGYVDPRLSDGQQQYWGANLPRLEQIKASVDPMDVFHNPQSVAPVANASNNSSGSSSSGGSGSRGLQQQAAMRPFFATAAALAASSTTLPGPSQPGSALQICLNEVFSANKTAVHYPQDVFYQYLYVKPYNKNIPIVPAAVTEPRTAQDVADIVKCASASGVKVTPRSGGHSYGNYCASASVLLRVPEAEEGFAGIGGENGAVVVDLVNFQQFSMDNTTWYATIGAGTLLADVTTRLHDAGGRAIAHGTCPQVGVGGHATIGGLGPISREWGTALDHIVEVEVVLANSTIIRANSSSHPEVLFAIQGAAASFGIVTEFVFRTHPEMTSAVVYSYKLVTGNHTSHASTFSAWQSIISDPNLDRRLASQVIIFQLGMIITGTFFGTLDEFNALNFLGRLENKNAIVTVSTLDSWLGIVGNWAENEALQLIGGVASPFYAKSLAFTPSTLIPEDGITKLFDYFDQASKGTLIWFAIMDLAGGAVNDVPQNATGYAHRDVLYYLQTYAVGIVSLSNTTTAFIQGISDALLEAMPNLQPEAYAGYVDPQLTDGQHEYWGANLPRLEQIKAEIDPEDVFHNPQSCFDVKPFDDHFV</sequence>
<evidence type="ECO:0000256" key="2">
    <source>
        <dbReference type="ARBA" id="ARBA00022630"/>
    </source>
</evidence>
<dbReference type="AlphaFoldDB" id="A0A8H6RZW8"/>
<dbReference type="InterPro" id="IPR006093">
    <property type="entry name" value="Oxy_OxRdtase_FAD_BS"/>
</dbReference>
<dbReference type="PROSITE" id="PS51387">
    <property type="entry name" value="FAD_PCMH"/>
    <property type="match status" value="2"/>
</dbReference>
<dbReference type="InterPro" id="IPR016169">
    <property type="entry name" value="FAD-bd_PCMH_sub2"/>
</dbReference>
<proteinExistence type="inferred from homology"/>
<dbReference type="SUPFAM" id="SSF56176">
    <property type="entry name" value="FAD-binding/transporter-associated domain-like"/>
    <property type="match status" value="2"/>
</dbReference>
<evidence type="ECO:0000256" key="1">
    <source>
        <dbReference type="ARBA" id="ARBA00005466"/>
    </source>
</evidence>
<feature type="region of interest" description="Disordered" evidence="5">
    <location>
        <begin position="529"/>
        <end position="550"/>
    </location>
</feature>
<dbReference type="InterPro" id="IPR036318">
    <property type="entry name" value="FAD-bd_PCMH-like_sf"/>
</dbReference>
<reference evidence="7" key="1">
    <citation type="submission" date="2020-05" db="EMBL/GenBank/DDBJ databases">
        <title>Mycena genomes resolve the evolution of fungal bioluminescence.</title>
        <authorList>
            <person name="Tsai I.J."/>
        </authorList>
    </citation>
    <scope>NUCLEOTIDE SEQUENCE</scope>
    <source>
        <strain evidence="7">110903Hualien_Pintung</strain>
    </source>
</reference>
<dbReference type="PANTHER" id="PTHR42973:SF17">
    <property type="entry name" value="OXIDASE, PUTATIVE (AFU_ORTHOLOGUE AFUA_6G14340)-RELATED"/>
    <property type="match status" value="1"/>
</dbReference>
<dbReference type="PROSITE" id="PS00862">
    <property type="entry name" value="OX2_COVAL_FAD"/>
    <property type="match status" value="2"/>
</dbReference>
<dbReference type="Pfam" id="PF01565">
    <property type="entry name" value="FAD_binding_4"/>
    <property type="match status" value="2"/>
</dbReference>
<evidence type="ECO:0000259" key="6">
    <source>
        <dbReference type="PROSITE" id="PS51387"/>
    </source>
</evidence>
<dbReference type="EMBL" id="JACAZE010000029">
    <property type="protein sequence ID" value="KAF7289466.1"/>
    <property type="molecule type" value="Genomic_DNA"/>
</dbReference>
<keyword evidence="4" id="KW-0560">Oxidoreductase</keyword>
<gene>
    <name evidence="7" type="ORF">HMN09_01340600</name>
</gene>
<dbReference type="PANTHER" id="PTHR42973">
    <property type="entry name" value="BINDING OXIDOREDUCTASE, PUTATIVE (AFU_ORTHOLOGUE AFUA_1G17690)-RELATED"/>
    <property type="match status" value="1"/>
</dbReference>
<evidence type="ECO:0000313" key="7">
    <source>
        <dbReference type="EMBL" id="KAF7289466.1"/>
    </source>
</evidence>
<keyword evidence="3" id="KW-0274">FAD</keyword>
<dbReference type="Gene3D" id="3.40.462.20">
    <property type="match status" value="2"/>
</dbReference>
<dbReference type="InterPro" id="IPR050416">
    <property type="entry name" value="FAD-linked_Oxidoreductase"/>
</dbReference>
<keyword evidence="8" id="KW-1185">Reference proteome</keyword>
<feature type="domain" description="FAD-binding PCMH-type" evidence="6">
    <location>
        <begin position="619"/>
        <end position="810"/>
    </location>
</feature>
<name>A0A8H6RZW8_MYCCL</name>
<evidence type="ECO:0000256" key="3">
    <source>
        <dbReference type="ARBA" id="ARBA00022827"/>
    </source>
</evidence>
<keyword evidence="2" id="KW-0285">Flavoprotein</keyword>
<dbReference type="InterPro" id="IPR012951">
    <property type="entry name" value="BBE"/>
</dbReference>
<comment type="similarity">
    <text evidence="1">Belongs to the oxygen-dependent FAD-linked oxidoreductase family.</text>
</comment>
<evidence type="ECO:0000256" key="4">
    <source>
        <dbReference type="ARBA" id="ARBA00023002"/>
    </source>
</evidence>
<accession>A0A8H6RZW8</accession>